<dbReference type="Proteomes" id="UP000828048">
    <property type="component" value="Chromosome 2"/>
</dbReference>
<reference evidence="1 2" key="1">
    <citation type="journal article" date="2021" name="Hortic Res">
        <title>High-quality reference genome and annotation aids understanding of berry development for evergreen blueberry (Vaccinium darrowii).</title>
        <authorList>
            <person name="Yu J."/>
            <person name="Hulse-Kemp A.M."/>
            <person name="Babiker E."/>
            <person name="Staton M."/>
        </authorList>
    </citation>
    <scope>NUCLEOTIDE SEQUENCE [LARGE SCALE GENOMIC DNA]</scope>
    <source>
        <strain evidence="2">cv. NJ 8807/NJ 8810</strain>
        <tissue evidence="1">Young leaf</tissue>
    </source>
</reference>
<protein>
    <submittedName>
        <fullName evidence="1">Uncharacterized protein</fullName>
    </submittedName>
</protein>
<dbReference type="EMBL" id="CM037152">
    <property type="protein sequence ID" value="KAH7834665.1"/>
    <property type="molecule type" value="Genomic_DNA"/>
</dbReference>
<name>A0ACB7X2A5_9ERIC</name>
<comment type="caution">
    <text evidence="1">The sequence shown here is derived from an EMBL/GenBank/DDBJ whole genome shotgun (WGS) entry which is preliminary data.</text>
</comment>
<gene>
    <name evidence="1" type="ORF">Vadar_018389</name>
</gene>
<accession>A0ACB7X2A5</accession>
<proteinExistence type="predicted"/>
<keyword evidence="2" id="KW-1185">Reference proteome</keyword>
<evidence type="ECO:0000313" key="2">
    <source>
        <dbReference type="Proteomes" id="UP000828048"/>
    </source>
</evidence>
<evidence type="ECO:0000313" key="1">
    <source>
        <dbReference type="EMBL" id="KAH7834665.1"/>
    </source>
</evidence>
<organism evidence="1 2">
    <name type="scientific">Vaccinium darrowii</name>
    <dbReference type="NCBI Taxonomy" id="229202"/>
    <lineage>
        <taxon>Eukaryota</taxon>
        <taxon>Viridiplantae</taxon>
        <taxon>Streptophyta</taxon>
        <taxon>Embryophyta</taxon>
        <taxon>Tracheophyta</taxon>
        <taxon>Spermatophyta</taxon>
        <taxon>Magnoliopsida</taxon>
        <taxon>eudicotyledons</taxon>
        <taxon>Gunneridae</taxon>
        <taxon>Pentapetalae</taxon>
        <taxon>asterids</taxon>
        <taxon>Ericales</taxon>
        <taxon>Ericaceae</taxon>
        <taxon>Vaccinioideae</taxon>
        <taxon>Vaccinieae</taxon>
        <taxon>Vaccinium</taxon>
    </lineage>
</organism>
<sequence length="91" mass="10422">MSGNKRQQQQQQQNKKSIITPSSTAYAVLNMFKTKRVSSRKVEDSSWDDSMRYYKVWPSDEDRGRYVAEPGIDRKASAYIARIRAATSAEA</sequence>